<comment type="caution">
    <text evidence="1">The sequence shown here is derived from an EMBL/GenBank/DDBJ whole genome shotgun (WGS) entry which is preliminary data.</text>
</comment>
<dbReference type="RefSeq" id="WP_386727011.1">
    <property type="nucleotide sequence ID" value="NZ_JBHSTP010000001.1"/>
</dbReference>
<accession>A0ABW1VAZ5</accession>
<proteinExistence type="predicted"/>
<gene>
    <name evidence="1" type="ORF">ACFQB0_02155</name>
</gene>
<dbReference type="Proteomes" id="UP001596306">
    <property type="component" value="Unassembled WGS sequence"/>
</dbReference>
<protein>
    <submittedName>
        <fullName evidence="1">Uncharacterized protein</fullName>
    </submittedName>
</protein>
<evidence type="ECO:0000313" key="1">
    <source>
        <dbReference type="EMBL" id="MFC6354918.1"/>
    </source>
</evidence>
<evidence type="ECO:0000313" key="2">
    <source>
        <dbReference type="Proteomes" id="UP001596306"/>
    </source>
</evidence>
<reference evidence="2" key="1">
    <citation type="journal article" date="2019" name="Int. J. Syst. Evol. Microbiol.">
        <title>The Global Catalogue of Microorganisms (GCM) 10K type strain sequencing project: providing services to taxonomists for standard genome sequencing and annotation.</title>
        <authorList>
            <consortium name="The Broad Institute Genomics Platform"/>
            <consortium name="The Broad Institute Genome Sequencing Center for Infectious Disease"/>
            <person name="Wu L."/>
            <person name="Ma J."/>
        </authorList>
    </citation>
    <scope>NUCLEOTIDE SEQUENCE [LARGE SCALE GENOMIC DNA]</scope>
    <source>
        <strain evidence="2">CCUG 43304</strain>
    </source>
</reference>
<keyword evidence="2" id="KW-1185">Reference proteome</keyword>
<dbReference type="EMBL" id="JBHSTP010000001">
    <property type="protein sequence ID" value="MFC6354918.1"/>
    <property type="molecule type" value="Genomic_DNA"/>
</dbReference>
<sequence length="69" mass="7561">MSYLVDGHDVYWIGNSNPPAGCILIDRVAGGTPNDWGGVLDVSHHLHPDIPYTLIRQINGYELACRDAT</sequence>
<name>A0ABW1VAZ5_9MICO</name>
<organism evidence="1 2">
    <name type="scientific">Luethyella okanaganae</name>
    <dbReference type="NCBI Taxonomy" id="69372"/>
    <lineage>
        <taxon>Bacteria</taxon>
        <taxon>Bacillati</taxon>
        <taxon>Actinomycetota</taxon>
        <taxon>Actinomycetes</taxon>
        <taxon>Micrococcales</taxon>
        <taxon>Microbacteriaceae</taxon>
        <taxon>Luethyella</taxon>
    </lineage>
</organism>